<proteinExistence type="inferred from homology"/>
<evidence type="ECO:0000256" key="11">
    <source>
        <dbReference type="HAMAP-Rule" id="MF_00454"/>
    </source>
</evidence>
<keyword evidence="11" id="KW-0915">Sodium</keyword>
<keyword evidence="5 11" id="KW-1133">Transmembrane helix</keyword>
<dbReference type="Proteomes" id="UP000001296">
    <property type="component" value="Chromosome"/>
</dbReference>
<dbReference type="eggNOG" id="COG0239">
    <property type="taxonomic scope" value="Bacteria"/>
</dbReference>
<reference evidence="12 13" key="2">
    <citation type="journal article" date="2010" name="J. Bacteriol.">
        <title>Genome sequence of the polysaccharide-degrading, thermophilic anaerobe Spirochaeta thermophila DSM 6192.</title>
        <authorList>
            <person name="Angelov A."/>
            <person name="Liebl S."/>
            <person name="Ballschmiter M."/>
            <person name="Bomeke M."/>
            <person name="Lehmann R."/>
            <person name="Liesegang H."/>
            <person name="Daniel R."/>
            <person name="Liebl W."/>
        </authorList>
    </citation>
    <scope>NUCLEOTIDE SEQUENCE [LARGE SCALE GENOMIC DNA]</scope>
    <source>
        <strain evidence="13">ATCC 49972 / DSM 6192 / RI 19.B1</strain>
    </source>
</reference>
<accession>E0RNK6</accession>
<evidence type="ECO:0000313" key="12">
    <source>
        <dbReference type="EMBL" id="ADN02597.1"/>
    </source>
</evidence>
<gene>
    <name evidence="11" type="primary">fluC</name>
    <name evidence="11" type="synonym">crcB</name>
    <name evidence="12" type="ordered locus">STHERM_c16590</name>
</gene>
<dbReference type="AlphaFoldDB" id="E0RNK6"/>
<reference key="1">
    <citation type="submission" date="2009-08" db="EMBL/GenBank/DDBJ databases">
        <title>The genome sequence of Spirochaeta thermophila DSM6192.</title>
        <authorList>
            <person name="Angelov A."/>
            <person name="Mientus M."/>
            <person name="Wittenberg S."/>
            <person name="Lehmann R."/>
            <person name="Liesegang H."/>
            <person name="Daniel R."/>
            <person name="Liebl W."/>
        </authorList>
    </citation>
    <scope>NUCLEOTIDE SEQUENCE</scope>
    <source>
        <strain>DSM 6192</strain>
    </source>
</reference>
<evidence type="ECO:0000256" key="7">
    <source>
        <dbReference type="ARBA" id="ARBA00023136"/>
    </source>
</evidence>
<dbReference type="InterPro" id="IPR003691">
    <property type="entry name" value="FluC"/>
</dbReference>
<evidence type="ECO:0000256" key="8">
    <source>
        <dbReference type="ARBA" id="ARBA00023303"/>
    </source>
</evidence>
<dbReference type="HOGENOM" id="CLU_114342_2_3_12"/>
<dbReference type="RefSeq" id="WP_013314436.1">
    <property type="nucleotide sequence ID" value="NC_014484.1"/>
</dbReference>
<evidence type="ECO:0000256" key="9">
    <source>
        <dbReference type="ARBA" id="ARBA00035120"/>
    </source>
</evidence>
<dbReference type="KEGG" id="sta:STHERM_c16590"/>
<evidence type="ECO:0000256" key="3">
    <source>
        <dbReference type="ARBA" id="ARBA00022519"/>
    </source>
</evidence>
<dbReference type="EMBL" id="CP001698">
    <property type="protein sequence ID" value="ADN02597.1"/>
    <property type="molecule type" value="Genomic_DNA"/>
</dbReference>
<dbReference type="PaxDb" id="665571-STHERM_c16590"/>
<comment type="subcellular location">
    <subcellularLocation>
        <location evidence="11">Cell inner membrane</location>
        <topology evidence="11">Multi-pass membrane protein</topology>
    </subcellularLocation>
    <subcellularLocation>
        <location evidence="1">Cell membrane</location>
        <topology evidence="1">Multi-pass membrane protein</topology>
    </subcellularLocation>
</comment>
<dbReference type="HAMAP" id="MF_00454">
    <property type="entry name" value="FluC"/>
    <property type="match status" value="1"/>
</dbReference>
<keyword evidence="11" id="KW-0479">Metal-binding</keyword>
<feature type="transmembrane region" description="Helical" evidence="11">
    <location>
        <begin position="35"/>
        <end position="56"/>
    </location>
</feature>
<feature type="transmembrane region" description="Helical" evidence="11">
    <location>
        <begin position="106"/>
        <end position="129"/>
    </location>
</feature>
<comment type="similarity">
    <text evidence="9 11">Belongs to the fluoride channel Fluc/FEX (TC 1.A.43) family.</text>
</comment>
<dbReference type="GO" id="GO:0046872">
    <property type="term" value="F:metal ion binding"/>
    <property type="evidence" value="ECO:0007669"/>
    <property type="project" value="UniProtKB-KW"/>
</dbReference>
<feature type="binding site" evidence="11">
    <location>
        <position position="79"/>
    </location>
    <ligand>
        <name>Na(+)</name>
        <dbReference type="ChEBI" id="CHEBI:29101"/>
        <note>structural</note>
    </ligand>
</feature>
<evidence type="ECO:0000256" key="10">
    <source>
        <dbReference type="ARBA" id="ARBA00035585"/>
    </source>
</evidence>
<dbReference type="PANTHER" id="PTHR28259">
    <property type="entry name" value="FLUORIDE EXPORT PROTEIN 1-RELATED"/>
    <property type="match status" value="1"/>
</dbReference>
<comment type="activity regulation">
    <text evidence="11">Na(+) is not transported, but it plays an essential structural role and its presence is essential for fluoride channel function.</text>
</comment>
<evidence type="ECO:0000256" key="2">
    <source>
        <dbReference type="ARBA" id="ARBA00022475"/>
    </source>
</evidence>
<organism evidence="12 13">
    <name type="scientific">Winmispira thermophila (strain ATCC 49972 / DSM 6192 / RI 19.B1)</name>
    <name type="common">Spirochaeta thermophila</name>
    <dbReference type="NCBI Taxonomy" id="665571"/>
    <lineage>
        <taxon>Bacteria</taxon>
        <taxon>Pseudomonadati</taxon>
        <taxon>Spirochaetota</taxon>
        <taxon>Spirochaetia</taxon>
        <taxon>Winmispirales</taxon>
        <taxon>Winmispiraceae</taxon>
        <taxon>Winmispira</taxon>
    </lineage>
</organism>
<evidence type="ECO:0000256" key="4">
    <source>
        <dbReference type="ARBA" id="ARBA00022692"/>
    </source>
</evidence>
<dbReference type="GO" id="GO:0005886">
    <property type="term" value="C:plasma membrane"/>
    <property type="evidence" value="ECO:0007669"/>
    <property type="project" value="UniProtKB-SubCell"/>
</dbReference>
<keyword evidence="3 11" id="KW-0997">Cell inner membrane</keyword>
<protein>
    <recommendedName>
        <fullName evidence="11">Fluoride-specific ion channel FluC</fullName>
    </recommendedName>
</protein>
<comment type="catalytic activity">
    <reaction evidence="10">
        <text>fluoride(in) = fluoride(out)</text>
        <dbReference type="Rhea" id="RHEA:76159"/>
        <dbReference type="ChEBI" id="CHEBI:17051"/>
    </reaction>
    <physiologicalReaction direction="left-to-right" evidence="10">
        <dbReference type="Rhea" id="RHEA:76160"/>
    </physiologicalReaction>
</comment>
<sequence>MHLALIVAVAIGGAGGAVSRFLLSSLISTQSGGTFPWGTVVVNLMGSFLLAFVMGLSERLSLSPATRSFITVGFLGAFTTFSTLTYETLTLLREGDYLPALLYSGGQLLCGLIAAAAGFLAARIVWYALSGRI</sequence>
<keyword evidence="11" id="KW-0813">Transport</keyword>
<keyword evidence="4 11" id="KW-0812">Transmembrane</keyword>
<evidence type="ECO:0000256" key="1">
    <source>
        <dbReference type="ARBA" id="ARBA00004651"/>
    </source>
</evidence>
<name>E0RNK6_WINT6</name>
<evidence type="ECO:0000256" key="6">
    <source>
        <dbReference type="ARBA" id="ARBA00023065"/>
    </source>
</evidence>
<dbReference type="NCBIfam" id="TIGR00494">
    <property type="entry name" value="crcB"/>
    <property type="match status" value="1"/>
</dbReference>
<evidence type="ECO:0000313" key="13">
    <source>
        <dbReference type="Proteomes" id="UP000001296"/>
    </source>
</evidence>
<keyword evidence="6 11" id="KW-0406">Ion transport</keyword>
<dbReference type="GO" id="GO:0140114">
    <property type="term" value="P:cellular detoxification of fluoride"/>
    <property type="evidence" value="ECO:0007669"/>
    <property type="project" value="UniProtKB-UniRule"/>
</dbReference>
<keyword evidence="8 11" id="KW-0407">Ion channel</keyword>
<keyword evidence="7 11" id="KW-0472">Membrane</keyword>
<feature type="binding site" evidence="11">
    <location>
        <position position="76"/>
    </location>
    <ligand>
        <name>Na(+)</name>
        <dbReference type="ChEBI" id="CHEBI:29101"/>
        <note>structural</note>
    </ligand>
</feature>
<dbReference type="Pfam" id="PF02537">
    <property type="entry name" value="CRCB"/>
    <property type="match status" value="1"/>
</dbReference>
<keyword evidence="2 11" id="KW-1003">Cell membrane</keyword>
<comment type="function">
    <text evidence="11">Fluoride-specific ion channel. Important for reducing fluoride concentration in the cell, thus reducing its toxicity.</text>
</comment>
<dbReference type="PANTHER" id="PTHR28259:SF1">
    <property type="entry name" value="FLUORIDE EXPORT PROTEIN 1-RELATED"/>
    <property type="match status" value="1"/>
</dbReference>
<evidence type="ECO:0000256" key="5">
    <source>
        <dbReference type="ARBA" id="ARBA00022989"/>
    </source>
</evidence>
<feature type="transmembrane region" description="Helical" evidence="11">
    <location>
        <begin position="68"/>
        <end position="86"/>
    </location>
</feature>
<dbReference type="GO" id="GO:0062054">
    <property type="term" value="F:fluoride channel activity"/>
    <property type="evidence" value="ECO:0007669"/>
    <property type="project" value="UniProtKB-UniRule"/>
</dbReference>